<dbReference type="SUPFAM" id="SSF53335">
    <property type="entry name" value="S-adenosyl-L-methionine-dependent methyltransferases"/>
    <property type="match status" value="1"/>
</dbReference>
<evidence type="ECO:0000259" key="3">
    <source>
        <dbReference type="Pfam" id="PF08241"/>
    </source>
</evidence>
<dbReference type="SMART" id="SM00028">
    <property type="entry name" value="TPR"/>
    <property type="match status" value="2"/>
</dbReference>
<keyword evidence="5" id="KW-0489">Methyltransferase</keyword>
<feature type="domain" description="DNA/RNA-binding" evidence="4">
    <location>
        <begin position="376"/>
        <end position="433"/>
    </location>
</feature>
<reference evidence="5" key="1">
    <citation type="journal article" date="2020" name="mSystems">
        <title>Genome- and Community-Level Interaction Insights into Carbon Utilization and Element Cycling Functions of Hydrothermarchaeota in Hydrothermal Sediment.</title>
        <authorList>
            <person name="Zhou Z."/>
            <person name="Liu Y."/>
            <person name="Xu W."/>
            <person name="Pan J."/>
            <person name="Luo Z.H."/>
            <person name="Li M."/>
        </authorList>
    </citation>
    <scope>NUCLEOTIDE SEQUENCE [LARGE SCALE GENOMIC DNA]</scope>
    <source>
        <strain evidence="5">SpSt-349</strain>
    </source>
</reference>
<dbReference type="InterPro" id="IPR013216">
    <property type="entry name" value="Methyltransf_11"/>
</dbReference>
<dbReference type="EMBL" id="DSOV01000059">
    <property type="protein sequence ID" value="HEN43380.1"/>
    <property type="molecule type" value="Genomic_DNA"/>
</dbReference>
<protein>
    <submittedName>
        <fullName evidence="5">Methyltransferase domain-containing protein</fullName>
    </submittedName>
</protein>
<gene>
    <name evidence="5" type="ORF">ENQ87_13610</name>
</gene>
<dbReference type="GO" id="GO:0008757">
    <property type="term" value="F:S-adenosylmethionine-dependent methyltransferase activity"/>
    <property type="evidence" value="ECO:0007669"/>
    <property type="project" value="InterPro"/>
</dbReference>
<dbReference type="Pfam" id="PF08241">
    <property type="entry name" value="Methyltransf_11"/>
    <property type="match status" value="1"/>
</dbReference>
<dbReference type="SUPFAM" id="SSF48452">
    <property type="entry name" value="TPR-like"/>
    <property type="match status" value="1"/>
</dbReference>
<accession>A0A831UEM8</accession>
<dbReference type="CDD" id="cd02440">
    <property type="entry name" value="AdoMet_MTases"/>
    <property type="match status" value="1"/>
</dbReference>
<evidence type="ECO:0000259" key="4">
    <source>
        <dbReference type="Pfam" id="PF10373"/>
    </source>
</evidence>
<dbReference type="InterPro" id="IPR011990">
    <property type="entry name" value="TPR-like_helical_dom_sf"/>
</dbReference>
<comment type="caution">
    <text evidence="5">The sequence shown here is derived from an EMBL/GenBank/DDBJ whole genome shotgun (WGS) entry which is preliminary data.</text>
</comment>
<dbReference type="InterPro" id="IPR018834">
    <property type="entry name" value="DNA/RNA-bd_Est1-type"/>
</dbReference>
<feature type="region of interest" description="Disordered" evidence="2">
    <location>
        <begin position="1"/>
        <end position="74"/>
    </location>
</feature>
<name>A0A831UEM8_GEOME</name>
<sequence length="440" mass="48758">MEQPGGHLLPPRRHRQSPDLSEHRSHHGAGERHLRRQHEPGAPGRRPSRRGTKSLCRFPERPTERPCGPLAPGERRGILTDIPMSGVFMTVSHHSFFRESALAHAYCRGTGLEIGGAAHNPFGLDTLNVDMCDRLDTEFKLEEIRICGTALPVDVVAPGDDIPLPDGSQDFVVSSHVLEHFPDPVKALLEWDRLLKPGGIIFAIVPHKERTMDRDQPRTTLEHLVDDFVHGAEGDFIGHYHFWITEDLLELVLWMIETLEMKWTIEAVADVDDKVGNGFTIVVKKLANRGADEGVAQLRQRAARGGRTVSAEPGSPARRWYEVLELQKLLFVPNEMNEAFPSLKELIESLREETISAALALKAGELCFNLGITRNAAHFFERAATLAPDNGAPYNNLGVISYQSGDIAGAREYFARAVSIDPGNENARKNLAALSTIADQ</sequence>
<dbReference type="Pfam" id="PF10373">
    <property type="entry name" value="EST1_DNA_bind"/>
    <property type="match status" value="1"/>
</dbReference>
<dbReference type="AlphaFoldDB" id="A0A831UEM8"/>
<feature type="domain" description="Methyltransferase type 11" evidence="3">
    <location>
        <begin position="155"/>
        <end position="202"/>
    </location>
</feature>
<evidence type="ECO:0000256" key="1">
    <source>
        <dbReference type="PROSITE-ProRule" id="PRU00339"/>
    </source>
</evidence>
<dbReference type="InterPro" id="IPR019734">
    <property type="entry name" value="TPR_rpt"/>
</dbReference>
<feature type="repeat" description="TPR" evidence="1">
    <location>
        <begin position="391"/>
        <end position="424"/>
    </location>
</feature>
<evidence type="ECO:0000256" key="2">
    <source>
        <dbReference type="SAM" id="MobiDB-lite"/>
    </source>
</evidence>
<keyword evidence="1" id="KW-0802">TPR repeat</keyword>
<dbReference type="Gene3D" id="3.40.50.150">
    <property type="entry name" value="Vaccinia Virus protein VP39"/>
    <property type="match status" value="1"/>
</dbReference>
<dbReference type="InterPro" id="IPR029063">
    <property type="entry name" value="SAM-dependent_MTases_sf"/>
</dbReference>
<dbReference type="GO" id="GO:0032259">
    <property type="term" value="P:methylation"/>
    <property type="evidence" value="ECO:0007669"/>
    <property type="project" value="UniProtKB-KW"/>
</dbReference>
<organism evidence="5">
    <name type="scientific">Geobacter metallireducens</name>
    <dbReference type="NCBI Taxonomy" id="28232"/>
    <lineage>
        <taxon>Bacteria</taxon>
        <taxon>Pseudomonadati</taxon>
        <taxon>Thermodesulfobacteriota</taxon>
        <taxon>Desulfuromonadia</taxon>
        <taxon>Geobacterales</taxon>
        <taxon>Geobacteraceae</taxon>
        <taxon>Geobacter</taxon>
    </lineage>
</organism>
<feature type="compositionally biased region" description="Basic and acidic residues" evidence="2">
    <location>
        <begin position="16"/>
        <end position="32"/>
    </location>
</feature>
<dbReference type="PROSITE" id="PS50005">
    <property type="entry name" value="TPR"/>
    <property type="match status" value="1"/>
</dbReference>
<evidence type="ECO:0000313" key="5">
    <source>
        <dbReference type="EMBL" id="HEN43380.1"/>
    </source>
</evidence>
<dbReference type="Gene3D" id="1.25.40.10">
    <property type="entry name" value="Tetratricopeptide repeat domain"/>
    <property type="match status" value="1"/>
</dbReference>
<proteinExistence type="predicted"/>
<keyword evidence="5" id="KW-0808">Transferase</keyword>